<dbReference type="CDD" id="cd06257">
    <property type="entry name" value="DnaJ"/>
    <property type="match status" value="1"/>
</dbReference>
<gene>
    <name evidence="3" type="ORF">Taro_008791</name>
</gene>
<dbReference type="PROSITE" id="PS00636">
    <property type="entry name" value="DNAJ_1"/>
    <property type="match status" value="1"/>
</dbReference>
<comment type="caution">
    <text evidence="3">The sequence shown here is derived from an EMBL/GenBank/DDBJ whole genome shotgun (WGS) entry which is preliminary data.</text>
</comment>
<keyword evidence="4" id="KW-1185">Reference proteome</keyword>
<dbReference type="InterPro" id="IPR052276">
    <property type="entry name" value="Diphthamide-biosynth_chaperone"/>
</dbReference>
<organism evidence="3 4">
    <name type="scientific">Colocasia esculenta</name>
    <name type="common">Wild taro</name>
    <name type="synonym">Arum esculentum</name>
    <dbReference type="NCBI Taxonomy" id="4460"/>
    <lineage>
        <taxon>Eukaryota</taxon>
        <taxon>Viridiplantae</taxon>
        <taxon>Streptophyta</taxon>
        <taxon>Embryophyta</taxon>
        <taxon>Tracheophyta</taxon>
        <taxon>Spermatophyta</taxon>
        <taxon>Magnoliopsida</taxon>
        <taxon>Liliopsida</taxon>
        <taxon>Araceae</taxon>
        <taxon>Aroideae</taxon>
        <taxon>Colocasieae</taxon>
        <taxon>Colocasia</taxon>
    </lineage>
</organism>
<reference evidence="3" key="1">
    <citation type="submission" date="2017-07" db="EMBL/GenBank/DDBJ databases">
        <title>Taro Niue Genome Assembly and Annotation.</title>
        <authorList>
            <person name="Atibalentja N."/>
            <person name="Keating K."/>
            <person name="Fields C.J."/>
        </authorList>
    </citation>
    <scope>NUCLEOTIDE SEQUENCE</scope>
    <source>
        <strain evidence="3">Niue_2</strain>
        <tissue evidence="3">Leaf</tissue>
    </source>
</reference>
<dbReference type="PRINTS" id="PR00625">
    <property type="entry name" value="JDOMAIN"/>
</dbReference>
<dbReference type="OrthoDB" id="445556at2759"/>
<dbReference type="GO" id="GO:0005783">
    <property type="term" value="C:endoplasmic reticulum"/>
    <property type="evidence" value="ECO:0007669"/>
    <property type="project" value="UniProtKB-ARBA"/>
</dbReference>
<dbReference type="SUPFAM" id="SSF46565">
    <property type="entry name" value="Chaperone J-domain"/>
    <property type="match status" value="1"/>
</dbReference>
<dbReference type="InterPro" id="IPR036869">
    <property type="entry name" value="J_dom_sf"/>
</dbReference>
<dbReference type="Proteomes" id="UP000652761">
    <property type="component" value="Unassembled WGS sequence"/>
</dbReference>
<dbReference type="SMR" id="A0A843TYI5"/>
<feature type="region of interest" description="Disordered" evidence="1">
    <location>
        <begin position="1"/>
        <end position="53"/>
    </location>
</feature>
<dbReference type="Pfam" id="PF00226">
    <property type="entry name" value="DnaJ"/>
    <property type="match status" value="1"/>
</dbReference>
<dbReference type="PANTHER" id="PTHR44240:SF10">
    <property type="entry name" value="J DOMAIN-CONTAINING PROTEIN"/>
    <property type="match status" value="1"/>
</dbReference>
<dbReference type="InterPro" id="IPR018253">
    <property type="entry name" value="DnaJ_domain_CS"/>
</dbReference>
<dbReference type="SMART" id="SM00271">
    <property type="entry name" value="DnaJ"/>
    <property type="match status" value="1"/>
</dbReference>
<dbReference type="AlphaFoldDB" id="A0A843TYI5"/>
<sequence length="208" mass="22735">MIAASSSLSSCTAAPRSSGLHRHELLRRLPSLPQIRIPRSPQPPRSISASYASPAAERQWENTGAYYNYYSQSPSGGGSRVGEPTGTLSAAGSLYDVLGVSRCATSQEIKAAFRRLARERHPDVAAAGRKGASAEEFMRIHAAYSTLSDPEKRAEYDRRMTASAPRRHPPFFSSSAAAACSYYYRPASFDSASSSTFARRTWETDQCW</sequence>
<proteinExistence type="predicted"/>
<protein>
    <recommendedName>
        <fullName evidence="2">J domain-containing protein</fullName>
    </recommendedName>
</protein>
<dbReference type="InterPro" id="IPR001623">
    <property type="entry name" value="DnaJ_domain"/>
</dbReference>
<dbReference type="Gene3D" id="1.10.287.110">
    <property type="entry name" value="DnaJ domain"/>
    <property type="match status" value="1"/>
</dbReference>
<evidence type="ECO:0000313" key="4">
    <source>
        <dbReference type="Proteomes" id="UP000652761"/>
    </source>
</evidence>
<dbReference type="PROSITE" id="PS50076">
    <property type="entry name" value="DNAJ_2"/>
    <property type="match status" value="1"/>
</dbReference>
<name>A0A843TYI5_COLES</name>
<feature type="compositionally biased region" description="Low complexity" evidence="1">
    <location>
        <begin position="1"/>
        <end position="18"/>
    </location>
</feature>
<evidence type="ECO:0000313" key="3">
    <source>
        <dbReference type="EMBL" id="MQL76391.1"/>
    </source>
</evidence>
<dbReference type="PANTHER" id="PTHR44240">
    <property type="entry name" value="DNAJ DOMAIN (PROKARYOTIC HEAT SHOCK PROTEIN)-RELATED"/>
    <property type="match status" value="1"/>
</dbReference>
<feature type="domain" description="J" evidence="2">
    <location>
        <begin position="93"/>
        <end position="160"/>
    </location>
</feature>
<accession>A0A843TYI5</accession>
<dbReference type="EMBL" id="NMUH01000296">
    <property type="protein sequence ID" value="MQL76391.1"/>
    <property type="molecule type" value="Genomic_DNA"/>
</dbReference>
<evidence type="ECO:0000256" key="1">
    <source>
        <dbReference type="SAM" id="MobiDB-lite"/>
    </source>
</evidence>
<evidence type="ECO:0000259" key="2">
    <source>
        <dbReference type="PROSITE" id="PS50076"/>
    </source>
</evidence>